<dbReference type="PANTHER" id="PTHR43123:SF4">
    <property type="entry name" value="POLYSACCHARIDE DEACETYLASE"/>
    <property type="match status" value="1"/>
</dbReference>
<dbReference type="eggNOG" id="COG0726">
    <property type="taxonomic scope" value="Bacteria"/>
</dbReference>
<dbReference type="RefSeq" id="WP_013165059.1">
    <property type="nucleotide sequence ID" value="NC_014217.1"/>
</dbReference>
<dbReference type="Pfam" id="PF01522">
    <property type="entry name" value="Polysacc_deac_1"/>
    <property type="match status" value="1"/>
</dbReference>
<dbReference type="HOGENOM" id="CLU_029940_0_2_5"/>
<dbReference type="STRING" id="639283.Snov_0218"/>
<sequence>MGLLSERAPYLAFPDRPRLHLPGEARVAVWVIVNVEEWSIARAMPRTVLPPPMGQPLMPDLPNWAWHEYGMRVGFWRLLKAIEQRGLRATFAVNGHVCRSYERVARAARDAGWEFMGHGYVQQPMHNTEDQRAAIFDTVAAIRDFTGRPPPGWESPGLTENNETLDLLKEAGIGYVANWVIDDLPLELDTPHGPILSVPYSVETNDIVVHAVQHQPSDAFNRRCVDQFDRLWEEGGDNAKVMAISTHPYLTGVPHRIGYFEQLLDYVCSRDQVALMTGEEIAGWYRGEQARLGSERREARAARG</sequence>
<evidence type="ECO:0000313" key="6">
    <source>
        <dbReference type="EMBL" id="ADH87554.1"/>
    </source>
</evidence>
<evidence type="ECO:0000256" key="4">
    <source>
        <dbReference type="ARBA" id="ARBA00032976"/>
    </source>
</evidence>
<dbReference type="OrthoDB" id="9787041at2"/>
<comment type="function">
    <text evidence="1">Is involved in generating a small heat-stable compound (Nod), an acylated oligomer of N-acetylglucosamine, that stimulates mitosis in various plant protoplasts.</text>
</comment>
<evidence type="ECO:0000256" key="2">
    <source>
        <dbReference type="ARBA" id="ARBA00010973"/>
    </source>
</evidence>
<dbReference type="GO" id="GO:0016810">
    <property type="term" value="F:hydrolase activity, acting on carbon-nitrogen (but not peptide) bonds"/>
    <property type="evidence" value="ECO:0007669"/>
    <property type="project" value="InterPro"/>
</dbReference>
<protein>
    <recommendedName>
        <fullName evidence="3">Chitooligosaccharide deacetylase</fullName>
    </recommendedName>
    <alternativeName>
        <fullName evidence="4">Nodulation protein B</fullName>
    </alternativeName>
</protein>
<dbReference type="Gene3D" id="3.20.20.370">
    <property type="entry name" value="Glycoside hydrolase/deacetylase"/>
    <property type="match status" value="1"/>
</dbReference>
<evidence type="ECO:0000259" key="5">
    <source>
        <dbReference type="Pfam" id="PF01522"/>
    </source>
</evidence>
<reference evidence="6 7" key="1">
    <citation type="journal article" date="2012" name="Stand. Genomic Sci.">
        <title>Complete genome sequence of the facultatively chemolithoautotrophic and methylotrophic alpha Proteobacterium Starkeya novella type strain (ATCC 8093(T)).</title>
        <authorList>
            <person name="Kappler U."/>
            <person name="Davenport K."/>
            <person name="Beatson S."/>
            <person name="Lucas S."/>
            <person name="Lapidus A."/>
            <person name="Copeland A."/>
            <person name="Berry K.W."/>
            <person name="Glavina Del Rio T."/>
            <person name="Hammon N."/>
            <person name="Dalin E."/>
            <person name="Tice H."/>
            <person name="Pitluck S."/>
            <person name="Richardson P."/>
            <person name="Bruce D."/>
            <person name="Goodwin L.A."/>
            <person name="Han C."/>
            <person name="Tapia R."/>
            <person name="Detter J.C."/>
            <person name="Chang Y.J."/>
            <person name="Jeffries C.D."/>
            <person name="Land M."/>
            <person name="Hauser L."/>
            <person name="Kyrpides N.C."/>
            <person name="Goker M."/>
            <person name="Ivanova N."/>
            <person name="Klenk H.P."/>
            <person name="Woyke T."/>
        </authorList>
    </citation>
    <scope>NUCLEOTIDE SEQUENCE [LARGE SCALE GENOMIC DNA]</scope>
    <source>
        <strain evidence="7">ATCC 8093 / DSM 506 / JCM 20403 / CCM 1077 / IAM 12100 / NBRC 12443 / NCIMB 10456</strain>
    </source>
</reference>
<evidence type="ECO:0000313" key="7">
    <source>
        <dbReference type="Proteomes" id="UP000006633"/>
    </source>
</evidence>
<dbReference type="CDD" id="cd10979">
    <property type="entry name" value="CE4_PuuE_like"/>
    <property type="match status" value="1"/>
</dbReference>
<dbReference type="EMBL" id="CP002026">
    <property type="protein sequence ID" value="ADH87554.1"/>
    <property type="molecule type" value="Genomic_DNA"/>
</dbReference>
<dbReference type="GO" id="GO:0005975">
    <property type="term" value="P:carbohydrate metabolic process"/>
    <property type="evidence" value="ECO:0007669"/>
    <property type="project" value="InterPro"/>
</dbReference>
<dbReference type="AlphaFoldDB" id="D7A144"/>
<dbReference type="KEGG" id="sno:Snov_0218"/>
<dbReference type="InterPro" id="IPR002509">
    <property type="entry name" value="NODB_dom"/>
</dbReference>
<keyword evidence="7" id="KW-1185">Reference proteome</keyword>
<dbReference type="SUPFAM" id="SSF88713">
    <property type="entry name" value="Glycoside hydrolase/deacetylase"/>
    <property type="match status" value="1"/>
</dbReference>
<comment type="similarity">
    <text evidence="2">Belongs to the polysaccharide deacetylase family.</text>
</comment>
<dbReference type="InterPro" id="IPR011330">
    <property type="entry name" value="Glyco_hydro/deAcase_b/a-brl"/>
</dbReference>
<evidence type="ECO:0000256" key="1">
    <source>
        <dbReference type="ARBA" id="ARBA00003236"/>
    </source>
</evidence>
<accession>D7A144</accession>
<gene>
    <name evidence="6" type="ordered locus">Snov_0218</name>
</gene>
<organism evidence="6 7">
    <name type="scientific">Ancylobacter novellus (strain ATCC 8093 / DSM 506 / JCM 20403 / CCM 1077 / IAM 12100 / NBRC 12443 / NCIMB 10456)</name>
    <name type="common">Starkeya novella</name>
    <dbReference type="NCBI Taxonomy" id="639283"/>
    <lineage>
        <taxon>Bacteria</taxon>
        <taxon>Pseudomonadati</taxon>
        <taxon>Pseudomonadota</taxon>
        <taxon>Alphaproteobacteria</taxon>
        <taxon>Hyphomicrobiales</taxon>
        <taxon>Xanthobacteraceae</taxon>
        <taxon>Ancylobacter</taxon>
    </lineage>
</organism>
<feature type="domain" description="NodB homology" evidence="5">
    <location>
        <begin position="72"/>
        <end position="175"/>
    </location>
</feature>
<dbReference type="Proteomes" id="UP000006633">
    <property type="component" value="Chromosome"/>
</dbReference>
<evidence type="ECO:0000256" key="3">
    <source>
        <dbReference type="ARBA" id="ARBA00020071"/>
    </source>
</evidence>
<name>D7A144_ANCN5</name>
<dbReference type="PANTHER" id="PTHR43123">
    <property type="entry name" value="POLYSACCHARIDE DEACETYLASE-RELATED"/>
    <property type="match status" value="1"/>
</dbReference>
<proteinExistence type="inferred from homology"/>